<dbReference type="EMBL" id="HACG01012034">
    <property type="protein sequence ID" value="CEK58899.1"/>
    <property type="molecule type" value="Transcribed_RNA"/>
</dbReference>
<dbReference type="AlphaFoldDB" id="A0A0B6YRM2"/>
<gene>
    <name evidence="1" type="primary">ORF34524</name>
</gene>
<evidence type="ECO:0000313" key="1">
    <source>
        <dbReference type="EMBL" id="CEK58899.1"/>
    </source>
</evidence>
<accession>A0A0B6YRM2</accession>
<protein>
    <submittedName>
        <fullName evidence="1">Uncharacterized protein</fullName>
    </submittedName>
</protein>
<reference evidence="1" key="1">
    <citation type="submission" date="2014-12" db="EMBL/GenBank/DDBJ databases">
        <title>Insight into the proteome of Arion vulgaris.</title>
        <authorList>
            <person name="Aradska J."/>
            <person name="Bulat T."/>
            <person name="Smidak R."/>
            <person name="Sarate P."/>
            <person name="Gangsoo J."/>
            <person name="Sialana F."/>
            <person name="Bilban M."/>
            <person name="Lubec G."/>
        </authorList>
    </citation>
    <scope>NUCLEOTIDE SEQUENCE</scope>
    <source>
        <tissue evidence="1">Skin</tissue>
    </source>
</reference>
<organism evidence="1">
    <name type="scientific">Arion vulgaris</name>
    <dbReference type="NCBI Taxonomy" id="1028688"/>
    <lineage>
        <taxon>Eukaryota</taxon>
        <taxon>Metazoa</taxon>
        <taxon>Spiralia</taxon>
        <taxon>Lophotrochozoa</taxon>
        <taxon>Mollusca</taxon>
        <taxon>Gastropoda</taxon>
        <taxon>Heterobranchia</taxon>
        <taxon>Euthyneura</taxon>
        <taxon>Panpulmonata</taxon>
        <taxon>Eupulmonata</taxon>
        <taxon>Stylommatophora</taxon>
        <taxon>Helicina</taxon>
        <taxon>Arionoidea</taxon>
        <taxon>Arionidae</taxon>
        <taxon>Arion</taxon>
    </lineage>
</organism>
<sequence>MKIKLKKIVKNYKSDKNCLNKLDRNDEKIKTQNGTLVLEHAIIKLICENLQFVTAEHQGKPRTCFVRLLVKEPFAENLDPTEHNFKI</sequence>
<name>A0A0B6YRM2_9EUPU</name>
<proteinExistence type="predicted"/>